<dbReference type="KEGG" id="scp:HMPREF0833_11852"/>
<evidence type="ECO:0000313" key="1">
    <source>
        <dbReference type="EMBL" id="AEH56883.1"/>
    </source>
</evidence>
<reference evidence="2" key="1">
    <citation type="submission" date="2011-06" db="EMBL/GenBank/DDBJ databases">
        <title>Complete sequence of Streptococcus parasanguinis strain ATCC 15912.</title>
        <authorList>
            <person name="Muzny D."/>
            <person name="Qin X."/>
            <person name="Buhay C."/>
            <person name="Dugan-Rocha S."/>
            <person name="Ding Y."/>
            <person name="Chen G."/>
            <person name="Hawes A."/>
            <person name="Holder M."/>
            <person name="Jhangiani S."/>
            <person name="Johnson A."/>
            <person name="Khan Z."/>
            <person name="Li Z."/>
            <person name="Liu W."/>
            <person name="Liu X."/>
            <person name="Perez L."/>
            <person name="Shen H."/>
            <person name="Wang Q."/>
            <person name="Watt J."/>
            <person name="Xi L."/>
            <person name="Xin Y."/>
            <person name="Zhou J."/>
            <person name="Deng J."/>
            <person name="Jiang H."/>
            <person name="Liu Y."/>
            <person name="Qu J."/>
            <person name="Song X.-Z."/>
            <person name="Zhang L."/>
            <person name="Villasana D."/>
            <person name="Johnson A."/>
            <person name="Liu J."/>
            <person name="Liyanage D."/>
            <person name="Lorensuhewa L."/>
            <person name="Robinson T."/>
            <person name="Song A."/>
            <person name="Song B.-B."/>
            <person name="Dinh H."/>
            <person name="Thornton R."/>
            <person name="Coyle M."/>
            <person name="Francisco L."/>
            <person name="Jackson L."/>
            <person name="Javaid M."/>
            <person name="Korchina V."/>
            <person name="Kovar C."/>
            <person name="Mata R."/>
            <person name="Mathew T."/>
            <person name="Ngo R."/>
            <person name="Nguyen L."/>
            <person name="Nguyen N."/>
            <person name="Okwuonu G."/>
            <person name="Ongeri F."/>
            <person name="Pham C."/>
            <person name="Simmons D."/>
            <person name="Wilczek-Boney K."/>
            <person name="Hale W."/>
            <person name="Jakkamsetti A."/>
            <person name="Pham P."/>
            <person name="Ruth R."/>
            <person name="San Lucas F."/>
            <person name="Warren J."/>
            <person name="Zhang J."/>
            <person name="Zhao Z."/>
            <person name="Zhou C."/>
            <person name="Zhu D."/>
            <person name="Lee S."/>
            <person name="Bess C."/>
            <person name="Blankenburg K."/>
            <person name="Forbes L."/>
            <person name="Fu Q."/>
            <person name="Gubbala S."/>
            <person name="Hirani K."/>
            <person name="Jayaseelan J.C."/>
            <person name="Lara F."/>
            <person name="Munidasa M."/>
            <person name="Palculict T."/>
            <person name="Patil S."/>
            <person name="Pu L.-L."/>
            <person name="Saada N."/>
            <person name="Tang L."/>
            <person name="Weissenberger G."/>
            <person name="Zhu Y."/>
            <person name="Hemphill L."/>
            <person name="Shang Y."/>
            <person name="Youmans B."/>
            <person name="Ayvaz T."/>
            <person name="Ross M."/>
            <person name="Santibanez J."/>
            <person name="Aqrawi P."/>
            <person name="Gross S."/>
            <person name="Joshi V."/>
            <person name="Fowler G."/>
            <person name="Nazareth L."/>
            <person name="Reid J."/>
            <person name="Worley K."/>
            <person name="Petrosino J."/>
            <person name="Highlander S."/>
            <person name="Gibbs R."/>
        </authorList>
    </citation>
    <scope>NUCLEOTIDE SEQUENCE [LARGE SCALE GENOMIC DNA]</scope>
    <source>
        <strain evidence="2">ATCC 15912 / DSM 6778 / CIP 104372 / LMG 14537</strain>
    </source>
</reference>
<name>F8DHW0_STREP</name>
<dbReference type="EMBL" id="CP002843">
    <property type="protein sequence ID" value="AEH56883.1"/>
    <property type="molecule type" value="Genomic_DNA"/>
</dbReference>
<proteinExistence type="predicted"/>
<dbReference type="Proteomes" id="UP000001502">
    <property type="component" value="Chromosome"/>
</dbReference>
<organism evidence="1 2">
    <name type="scientific">Streptococcus parasanguinis (strain ATCC 15912 / DSM 6778 / CIP 104372 / LMG 14537)</name>
    <dbReference type="NCBI Taxonomy" id="760570"/>
    <lineage>
        <taxon>Bacteria</taxon>
        <taxon>Bacillati</taxon>
        <taxon>Bacillota</taxon>
        <taxon>Bacilli</taxon>
        <taxon>Lactobacillales</taxon>
        <taxon>Streptococcaceae</taxon>
        <taxon>Streptococcus</taxon>
    </lineage>
</organism>
<protein>
    <submittedName>
        <fullName evidence="1">Uncharacterized protein</fullName>
    </submittedName>
</protein>
<dbReference type="GeneID" id="25120533"/>
<evidence type="ECO:0000313" key="2">
    <source>
        <dbReference type="Proteomes" id="UP000001502"/>
    </source>
</evidence>
<dbReference type="HOGENOM" id="CLU_1546713_0_0_9"/>
<dbReference type="RefSeq" id="WP_013904648.1">
    <property type="nucleotide sequence ID" value="NC_015678.1"/>
</dbReference>
<gene>
    <name evidence="1" type="ordered locus">HMPREF0833_11852</name>
</gene>
<accession>F8DHW0</accession>
<dbReference type="AlphaFoldDB" id="F8DHW0"/>
<sequence length="173" mass="20580">MFLNTIVYDEKQYESVKRSISTYRENFKNYRSELERRVDDDEELKFFYSNIISESIKVSILDKISSDKVLQKKYSNDLIKFLNFYSGVLSKETTFLGRNSDVENSINILHSNNDKLQNKLKDIYIQFEKNFSKKDDHKFELDNIVVTLPEGDNNEDNQVDRFNLSNRISIQFK</sequence>